<dbReference type="RefSeq" id="WP_130058668.1">
    <property type="nucleotide sequence ID" value="NZ_JADNPJ010000002.1"/>
</dbReference>
<sequence>MEKYSDLVIELYKNQFSDYVNGSPVNADRIFEVQTCLNKAIDKATINNTPTDYLEKLKKDVDFLKYQILV</sequence>
<accession>A0A7J4XNG4</accession>
<reference evidence="1 2" key="1">
    <citation type="journal article" date="2019" name="Nat. Med.">
        <title>A library of human gut bacterial isolates paired with longitudinal multiomics data enables mechanistic microbiome research.</title>
        <authorList>
            <person name="Poyet M."/>
            <person name="Groussin M."/>
            <person name="Gibbons S.M."/>
            <person name="Avila-Pacheco J."/>
            <person name="Jiang X."/>
            <person name="Kearney S.M."/>
            <person name="Perrotta A.R."/>
            <person name="Berdy B."/>
            <person name="Zhao S."/>
            <person name="Lieberman T.D."/>
            <person name="Swanson P.K."/>
            <person name="Smith M."/>
            <person name="Roesemann S."/>
            <person name="Alexander J.E."/>
            <person name="Rich S.A."/>
            <person name="Livny J."/>
            <person name="Vlamakis H."/>
            <person name="Clish C."/>
            <person name="Bullock K."/>
            <person name="Deik A."/>
            <person name="Scott J."/>
            <person name="Pierce K.A."/>
            <person name="Xavier R.J."/>
            <person name="Alm E.J."/>
        </authorList>
    </citation>
    <scope>NUCLEOTIDE SEQUENCE [LARGE SCALE GENOMIC DNA]</scope>
    <source>
        <strain evidence="1 2">BIOML-A10</strain>
    </source>
</reference>
<protein>
    <submittedName>
        <fullName evidence="1">Uncharacterized protein</fullName>
    </submittedName>
</protein>
<name>A0A7J4XNG4_9BACE</name>
<dbReference type="AlphaFoldDB" id="A0A7J4XNG4"/>
<organism evidence="1 2">
    <name type="scientific">Bacteroides salyersiae</name>
    <dbReference type="NCBI Taxonomy" id="291644"/>
    <lineage>
        <taxon>Bacteria</taxon>
        <taxon>Pseudomonadati</taxon>
        <taxon>Bacteroidota</taxon>
        <taxon>Bacteroidia</taxon>
        <taxon>Bacteroidales</taxon>
        <taxon>Bacteroidaceae</taxon>
        <taxon>Bacteroides</taxon>
    </lineage>
</organism>
<evidence type="ECO:0000313" key="1">
    <source>
        <dbReference type="EMBL" id="KAA3769482.1"/>
    </source>
</evidence>
<gene>
    <name evidence="1" type="ORF">F3F73_03430</name>
</gene>
<dbReference type="EMBL" id="VWMK01000002">
    <property type="protein sequence ID" value="KAA3769482.1"/>
    <property type="molecule type" value="Genomic_DNA"/>
</dbReference>
<evidence type="ECO:0000313" key="2">
    <source>
        <dbReference type="Proteomes" id="UP000422221"/>
    </source>
</evidence>
<dbReference type="Proteomes" id="UP000422221">
    <property type="component" value="Unassembled WGS sequence"/>
</dbReference>
<proteinExistence type="predicted"/>
<comment type="caution">
    <text evidence="1">The sequence shown here is derived from an EMBL/GenBank/DDBJ whole genome shotgun (WGS) entry which is preliminary data.</text>
</comment>